<dbReference type="EMBL" id="JBBPFD010000016">
    <property type="protein sequence ID" value="KAK7893112.1"/>
    <property type="molecule type" value="Genomic_DNA"/>
</dbReference>
<comment type="similarity">
    <text evidence="1">Belongs to the UPF0235 family.</text>
</comment>
<dbReference type="PANTHER" id="PTHR13420:SF7">
    <property type="entry name" value="UPF0235 PROTEIN C15ORF40"/>
    <property type="match status" value="1"/>
</dbReference>
<dbReference type="InterPro" id="IPR003746">
    <property type="entry name" value="DUF167"/>
</dbReference>
<feature type="compositionally biased region" description="Low complexity" evidence="2">
    <location>
        <begin position="9"/>
        <end position="21"/>
    </location>
</feature>
<evidence type="ECO:0000256" key="1">
    <source>
        <dbReference type="ARBA" id="ARBA00010364"/>
    </source>
</evidence>
<dbReference type="AlphaFoldDB" id="A0AAW0NGM3"/>
<keyword evidence="4" id="KW-1185">Reference proteome</keyword>
<gene>
    <name evidence="3" type="ORF">WMY93_022264</name>
</gene>
<reference evidence="4" key="1">
    <citation type="submission" date="2024-04" db="EMBL/GenBank/DDBJ databases">
        <title>Salinicola lusitanus LLJ914,a marine bacterium isolated from the Okinawa Trough.</title>
        <authorList>
            <person name="Li J."/>
        </authorList>
    </citation>
    <scope>NUCLEOTIDE SEQUENCE [LARGE SCALE GENOMIC DNA]</scope>
</reference>
<comment type="caution">
    <text evidence="3">The sequence shown here is derived from an EMBL/GenBank/DDBJ whole genome shotgun (WGS) entry which is preliminary data.</text>
</comment>
<dbReference type="GO" id="GO:0005737">
    <property type="term" value="C:cytoplasm"/>
    <property type="evidence" value="ECO:0007669"/>
    <property type="project" value="TreeGrafter"/>
</dbReference>
<feature type="region of interest" description="Disordered" evidence="2">
    <location>
        <begin position="1"/>
        <end position="30"/>
    </location>
</feature>
<evidence type="ECO:0000256" key="2">
    <source>
        <dbReference type="SAM" id="MobiDB-lite"/>
    </source>
</evidence>
<sequence length="113" mass="11843">MPKKDKSKVSSAAVAKAAEASGPVTKDKNGAVTVSVHAKPGAKLSAITEVSAEAVGVALQRPLQTERPTLSSSGFCLKSWASRRGSRSRDKLIKLESSLSPEEVLQKLKQAVS</sequence>
<dbReference type="Proteomes" id="UP001460270">
    <property type="component" value="Unassembled WGS sequence"/>
</dbReference>
<name>A0AAW0NGM3_9GOBI</name>
<evidence type="ECO:0000313" key="4">
    <source>
        <dbReference type="Proteomes" id="UP001460270"/>
    </source>
</evidence>
<dbReference type="PANTHER" id="PTHR13420">
    <property type="entry name" value="UPF0235 PROTEIN C15ORF40"/>
    <property type="match status" value="1"/>
</dbReference>
<organism evidence="3 4">
    <name type="scientific">Mugilogobius chulae</name>
    <name type="common">yellowstripe goby</name>
    <dbReference type="NCBI Taxonomy" id="88201"/>
    <lineage>
        <taxon>Eukaryota</taxon>
        <taxon>Metazoa</taxon>
        <taxon>Chordata</taxon>
        <taxon>Craniata</taxon>
        <taxon>Vertebrata</taxon>
        <taxon>Euteleostomi</taxon>
        <taxon>Actinopterygii</taxon>
        <taxon>Neopterygii</taxon>
        <taxon>Teleostei</taxon>
        <taxon>Neoteleostei</taxon>
        <taxon>Acanthomorphata</taxon>
        <taxon>Gobiaria</taxon>
        <taxon>Gobiiformes</taxon>
        <taxon>Gobioidei</taxon>
        <taxon>Gobiidae</taxon>
        <taxon>Gobionellinae</taxon>
        <taxon>Mugilogobius</taxon>
    </lineage>
</organism>
<dbReference type="InterPro" id="IPR036591">
    <property type="entry name" value="YggU-like_sf"/>
</dbReference>
<accession>A0AAW0NGM3</accession>
<protein>
    <submittedName>
        <fullName evidence="3">Uncharacterized protein</fullName>
    </submittedName>
</protein>
<evidence type="ECO:0000313" key="3">
    <source>
        <dbReference type="EMBL" id="KAK7893112.1"/>
    </source>
</evidence>
<proteinExistence type="inferred from homology"/>
<dbReference type="SUPFAM" id="SSF69786">
    <property type="entry name" value="YggU-like"/>
    <property type="match status" value="1"/>
</dbReference>